<comment type="caution">
    <text evidence="2">The sequence shown here is derived from an EMBL/GenBank/DDBJ whole genome shotgun (WGS) entry which is preliminary data.</text>
</comment>
<dbReference type="PANTHER" id="PTHR47099">
    <property type="entry name" value="METHYLCOBAMIDE:COM METHYLTRANSFERASE MTBA"/>
    <property type="match status" value="1"/>
</dbReference>
<dbReference type="AlphaFoldDB" id="X0VZK1"/>
<reference evidence="2" key="1">
    <citation type="journal article" date="2014" name="Front. Microbiol.">
        <title>High frequency of phylogenetically diverse reductive dehalogenase-homologous genes in deep subseafloor sedimentary metagenomes.</title>
        <authorList>
            <person name="Kawai M."/>
            <person name="Futagami T."/>
            <person name="Toyoda A."/>
            <person name="Takaki Y."/>
            <person name="Nishi S."/>
            <person name="Hori S."/>
            <person name="Arai W."/>
            <person name="Tsubouchi T."/>
            <person name="Morono Y."/>
            <person name="Uchiyama I."/>
            <person name="Ito T."/>
            <person name="Fujiyama A."/>
            <person name="Inagaki F."/>
            <person name="Takami H."/>
        </authorList>
    </citation>
    <scope>NUCLEOTIDE SEQUENCE</scope>
    <source>
        <strain evidence="2">Expedition CK06-06</strain>
    </source>
</reference>
<dbReference type="Pfam" id="PF01208">
    <property type="entry name" value="URO-D"/>
    <property type="match status" value="1"/>
</dbReference>
<dbReference type="InterPro" id="IPR000257">
    <property type="entry name" value="Uroporphyrinogen_deCOase"/>
</dbReference>
<feature type="non-terminal residue" evidence="2">
    <location>
        <position position="1"/>
    </location>
</feature>
<protein>
    <recommendedName>
        <fullName evidence="1">Uroporphyrinogen decarboxylase (URO-D) domain-containing protein</fullName>
    </recommendedName>
</protein>
<dbReference type="InterPro" id="IPR038071">
    <property type="entry name" value="UROD/MetE-like_sf"/>
</dbReference>
<dbReference type="InterPro" id="IPR052024">
    <property type="entry name" value="Methanogen_methyltrans"/>
</dbReference>
<accession>X0VZK1</accession>
<dbReference type="PANTHER" id="PTHR47099:SF1">
    <property type="entry name" value="METHYLCOBAMIDE:COM METHYLTRANSFERASE MTBA"/>
    <property type="match status" value="1"/>
</dbReference>
<dbReference type="EMBL" id="BARS01033258">
    <property type="protein sequence ID" value="GAG23914.1"/>
    <property type="molecule type" value="Genomic_DNA"/>
</dbReference>
<name>X0VZK1_9ZZZZ</name>
<dbReference type="GO" id="GO:0006779">
    <property type="term" value="P:porphyrin-containing compound biosynthetic process"/>
    <property type="evidence" value="ECO:0007669"/>
    <property type="project" value="InterPro"/>
</dbReference>
<evidence type="ECO:0000313" key="2">
    <source>
        <dbReference type="EMBL" id="GAG23914.1"/>
    </source>
</evidence>
<organism evidence="2">
    <name type="scientific">marine sediment metagenome</name>
    <dbReference type="NCBI Taxonomy" id="412755"/>
    <lineage>
        <taxon>unclassified sequences</taxon>
        <taxon>metagenomes</taxon>
        <taxon>ecological metagenomes</taxon>
    </lineage>
</organism>
<dbReference type="Gene3D" id="3.20.20.210">
    <property type="match status" value="1"/>
</dbReference>
<sequence length="260" mass="29326">ANREYALDIGSDLAAMGIAIEDIGEKISRDGEALRIRDAFGSVRGMAGVYLEVLEPAVKSIEDLVELPLPDVSGEGPYQEIRKFRAEHPQACLYGESFGAQDLPSTQIWEMSQFMLALYDYPDEVKQFQSRFNERMIAMSRKMVEAGADVIMIYDDYGTTGAPLTSVEMWKEFTYPHLKRHIEAVHQAGALAMLHSCGYQMPFLEYYVEAELDILQSLQPKAGNDFQTAHEKFGDRLTFCTGVDVQRGEMMTPEELRDDI</sequence>
<evidence type="ECO:0000259" key="1">
    <source>
        <dbReference type="Pfam" id="PF01208"/>
    </source>
</evidence>
<feature type="domain" description="Uroporphyrinogen decarboxylase (URO-D)" evidence="1">
    <location>
        <begin position="54"/>
        <end position="216"/>
    </location>
</feature>
<proteinExistence type="predicted"/>
<gene>
    <name evidence="2" type="ORF">S01H1_51536</name>
</gene>
<dbReference type="SUPFAM" id="SSF51726">
    <property type="entry name" value="UROD/MetE-like"/>
    <property type="match status" value="1"/>
</dbReference>
<feature type="non-terminal residue" evidence="2">
    <location>
        <position position="260"/>
    </location>
</feature>
<dbReference type="GO" id="GO:0004853">
    <property type="term" value="F:uroporphyrinogen decarboxylase activity"/>
    <property type="evidence" value="ECO:0007669"/>
    <property type="project" value="InterPro"/>
</dbReference>